<evidence type="ECO:0000256" key="3">
    <source>
        <dbReference type="ARBA" id="ARBA00022692"/>
    </source>
</evidence>
<dbReference type="InterPro" id="IPR036770">
    <property type="entry name" value="Ankyrin_rpt-contain_sf"/>
</dbReference>
<dbReference type="Gene3D" id="2.60.120.10">
    <property type="entry name" value="Jelly Rolls"/>
    <property type="match status" value="1"/>
</dbReference>
<sequence length="1232" mass="137690">MKAASTLMMVLMLMLMLAMSRSGRLEPHLVVFAAFFHAMGPEEELAIRQAVQEASGFWASQLQEVLKQAVGDALREALPTELRKALSPEMATLSEELRTQISSRSPQPPSPSGTQKPENLQNITSLRRRSSMLPSAKLIAAMQPKGKGPGMPKVRTGSASNVDLLDVEQTRSVPMRHSRTESIPRAKVDSILAGRLKSAEENTEPSPALHSASPVPLEPSHHSAPLVEQASEDFMRIEYRSGSGLDVSERSKEEEEEEQEESVDSLAMAPGQPGTLRKPSMSILPDFLDTPRVQEQGTPRKNWRQTLRNLILPLNAAVQEQPPREASKVRGLLLKKYDVEMKGRPGRRGAVVLCEADVVRVRHKRFPFCQWSWPFADPGGRPRQYWEIFACTVLLLQLLYLCFQAGFITFEDYRAQGHWELKVSLLAVDIFWVIDLGINFTTGYRDVTHVLHSSARSNARRYLRGGFAIDLLATLPSLFLHVLLVVDPHTYGFWPLRMMGLSPLLRSFRIRGAYTLLKRLEANMKSSVVSSAWWLFQLVMLPLVFSHISACALWSLGYSNLEADADTSSWIKLGLDISNEPGALQAVPLGERYMTAMYFAITVMSTVGLGDINMSLSNERALLCVIMATTSLVVGVAVNGVATIVSKLSERTAANMEQLAQVSKFLKVYRVPRELQSRVHDYLLQVFENREREETKSMLMGWLKKSEVLRTKVNLALTGTCLVQHRWLKLLPPEVLANVCDLCDTEFHPPQQELIAEGAMVKTCFYIRSGLVQTSNRLGGQAWAATSSDDTEESDEIQKEIEAADAASPDARLQGGAFIGEFRLFLGVSRSLKTVTCISFCELISIDVSKFESLMSEAMPELFDILVIYAAIDHDCPKAMLHCLEQNGISPEMPLLFGEGVLHHCAKVNAAACAEHLMEDLGQDAAQARDQDGRTPAQLAAALKHKKAFWAMIQGSGRTRVTDVDVLPREARTARGKNSQAIALAPSAWTDRDEEPYTMARVQQLFAACNRNGLAASTGESSKDMEDLVEELNTCQSDLLVMNVRGGMQQTLLRRLRLVRLRLLAVIDDNVHALVELNSDAWLRARDQKLGKLPYRRMHKGETEEEATKKLMQELGISVYLFEEELIVPITKSCYAETRTSMSYPGLETEYIVYESTWKVRAQALHRTEEIGLPNGRPFQKEFCTNAFRVVTRQLLWPVLVNFTLNEKHADERGGENSWAVKGLSRKRAQQD</sequence>
<dbReference type="InterPro" id="IPR018490">
    <property type="entry name" value="cNMP-bd_dom_sf"/>
</dbReference>
<evidence type="ECO:0000256" key="9">
    <source>
        <dbReference type="SAM" id="SignalP"/>
    </source>
</evidence>
<dbReference type="GO" id="GO:0042391">
    <property type="term" value="P:regulation of membrane potential"/>
    <property type="evidence" value="ECO:0007669"/>
    <property type="project" value="TreeGrafter"/>
</dbReference>
<dbReference type="SUPFAM" id="SSF51206">
    <property type="entry name" value="cAMP-binding domain-like"/>
    <property type="match status" value="1"/>
</dbReference>
<feature type="compositionally biased region" description="Acidic residues" evidence="7">
    <location>
        <begin position="254"/>
        <end position="263"/>
    </location>
</feature>
<evidence type="ECO:0000256" key="4">
    <source>
        <dbReference type="ARBA" id="ARBA00022989"/>
    </source>
</evidence>
<evidence type="ECO:0000313" key="11">
    <source>
        <dbReference type="EMBL" id="OLP85057.1"/>
    </source>
</evidence>
<dbReference type="InterPro" id="IPR000595">
    <property type="entry name" value="cNMP-bd_dom"/>
</dbReference>
<dbReference type="AlphaFoldDB" id="A0A1Q9CQ95"/>
<feature type="signal peptide" evidence="9">
    <location>
        <begin position="1"/>
        <end position="22"/>
    </location>
</feature>
<dbReference type="PANTHER" id="PTHR10217">
    <property type="entry name" value="VOLTAGE AND LIGAND GATED POTASSIUM CHANNEL"/>
    <property type="match status" value="1"/>
</dbReference>
<dbReference type="InterPro" id="IPR050818">
    <property type="entry name" value="KCNH_animal-type"/>
</dbReference>
<dbReference type="Gene3D" id="1.25.40.20">
    <property type="entry name" value="Ankyrin repeat-containing domain"/>
    <property type="match status" value="1"/>
</dbReference>
<keyword evidence="9" id="KW-0732">Signal</keyword>
<keyword evidence="6 8" id="KW-0472">Membrane</keyword>
<feature type="transmembrane region" description="Helical" evidence="8">
    <location>
        <begin position="531"/>
        <end position="556"/>
    </location>
</feature>
<feature type="transmembrane region" description="Helical" evidence="8">
    <location>
        <begin position="385"/>
        <end position="410"/>
    </location>
</feature>
<dbReference type="SUPFAM" id="SSF81324">
    <property type="entry name" value="Voltage-gated potassium channels"/>
    <property type="match status" value="1"/>
</dbReference>
<evidence type="ECO:0000256" key="6">
    <source>
        <dbReference type="ARBA" id="ARBA00023136"/>
    </source>
</evidence>
<evidence type="ECO:0000259" key="10">
    <source>
        <dbReference type="PROSITE" id="PS50042"/>
    </source>
</evidence>
<dbReference type="InterPro" id="IPR005821">
    <property type="entry name" value="Ion_trans_dom"/>
</dbReference>
<feature type="chain" id="PRO_5012096150" evidence="9">
    <location>
        <begin position="23"/>
        <end position="1232"/>
    </location>
</feature>
<proteinExistence type="predicted"/>
<dbReference type="GO" id="GO:0005886">
    <property type="term" value="C:plasma membrane"/>
    <property type="evidence" value="ECO:0007669"/>
    <property type="project" value="TreeGrafter"/>
</dbReference>
<keyword evidence="12" id="KW-1185">Reference proteome</keyword>
<name>A0A1Q9CQ95_SYMMI</name>
<gene>
    <name evidence="11" type="primary">Kcnh7</name>
    <name evidence="11" type="ORF">AK812_SmicGene33993</name>
</gene>
<organism evidence="11 12">
    <name type="scientific">Symbiodinium microadriaticum</name>
    <name type="common">Dinoflagellate</name>
    <name type="synonym">Zooxanthella microadriatica</name>
    <dbReference type="NCBI Taxonomy" id="2951"/>
    <lineage>
        <taxon>Eukaryota</taxon>
        <taxon>Sar</taxon>
        <taxon>Alveolata</taxon>
        <taxon>Dinophyceae</taxon>
        <taxon>Suessiales</taxon>
        <taxon>Symbiodiniaceae</taxon>
        <taxon>Symbiodinium</taxon>
    </lineage>
</organism>
<feature type="region of interest" description="Disordered" evidence="7">
    <location>
        <begin position="95"/>
        <end position="119"/>
    </location>
</feature>
<evidence type="ECO:0000256" key="8">
    <source>
        <dbReference type="SAM" id="Phobius"/>
    </source>
</evidence>
<keyword evidence="3 8" id="KW-0812">Transmembrane</keyword>
<evidence type="ECO:0000256" key="1">
    <source>
        <dbReference type="ARBA" id="ARBA00004141"/>
    </source>
</evidence>
<dbReference type="GO" id="GO:0005249">
    <property type="term" value="F:voltage-gated potassium channel activity"/>
    <property type="evidence" value="ECO:0007669"/>
    <property type="project" value="TreeGrafter"/>
</dbReference>
<reference evidence="11 12" key="1">
    <citation type="submission" date="2016-02" db="EMBL/GenBank/DDBJ databases">
        <title>Genome analysis of coral dinoflagellate symbionts highlights evolutionary adaptations to a symbiotic lifestyle.</title>
        <authorList>
            <person name="Aranda M."/>
            <person name="Li Y."/>
            <person name="Liew Y.J."/>
            <person name="Baumgarten S."/>
            <person name="Simakov O."/>
            <person name="Wilson M."/>
            <person name="Piel J."/>
            <person name="Ashoor H."/>
            <person name="Bougouffa S."/>
            <person name="Bajic V.B."/>
            <person name="Ryu T."/>
            <person name="Ravasi T."/>
            <person name="Bayer T."/>
            <person name="Micklem G."/>
            <person name="Kim H."/>
            <person name="Bhak J."/>
            <person name="Lajeunesse T.C."/>
            <person name="Voolstra C.R."/>
        </authorList>
    </citation>
    <scope>NUCLEOTIDE SEQUENCE [LARGE SCALE GENOMIC DNA]</scope>
    <source>
        <strain evidence="11 12">CCMP2467</strain>
    </source>
</reference>
<feature type="region of interest" description="Disordered" evidence="7">
    <location>
        <begin position="197"/>
        <end position="221"/>
    </location>
</feature>
<feature type="region of interest" description="Disordered" evidence="7">
    <location>
        <begin position="241"/>
        <end position="281"/>
    </location>
</feature>
<feature type="domain" description="Cyclic nucleotide-binding" evidence="10">
    <location>
        <begin position="727"/>
        <end position="855"/>
    </location>
</feature>
<dbReference type="PANTHER" id="PTHR10217:SF435">
    <property type="entry name" value="POTASSIUM VOLTAGE-GATED CHANNEL PROTEIN EAG"/>
    <property type="match status" value="1"/>
</dbReference>
<comment type="subcellular location">
    <subcellularLocation>
        <location evidence="1">Membrane</location>
        <topology evidence="1">Multi-pass membrane protein</topology>
    </subcellularLocation>
</comment>
<evidence type="ECO:0000313" key="12">
    <source>
        <dbReference type="Proteomes" id="UP000186817"/>
    </source>
</evidence>
<keyword evidence="2" id="KW-0813">Transport</keyword>
<feature type="transmembrane region" description="Helical" evidence="8">
    <location>
        <begin position="466"/>
        <end position="486"/>
    </location>
</feature>
<dbReference type="InterPro" id="IPR014710">
    <property type="entry name" value="RmlC-like_jellyroll"/>
</dbReference>
<keyword evidence="4 8" id="KW-1133">Transmembrane helix</keyword>
<keyword evidence="5" id="KW-0406">Ion transport</keyword>
<evidence type="ECO:0000256" key="5">
    <source>
        <dbReference type="ARBA" id="ARBA00023065"/>
    </source>
</evidence>
<dbReference type="Proteomes" id="UP000186817">
    <property type="component" value="Unassembled WGS sequence"/>
</dbReference>
<dbReference type="EMBL" id="LSRX01000998">
    <property type="protein sequence ID" value="OLP85057.1"/>
    <property type="molecule type" value="Genomic_DNA"/>
</dbReference>
<protein>
    <submittedName>
        <fullName evidence="11">Potassium voltage-gated channel subfamily H member 7</fullName>
    </submittedName>
</protein>
<dbReference type="Gene3D" id="1.10.287.70">
    <property type="match status" value="1"/>
</dbReference>
<dbReference type="CDD" id="cd00038">
    <property type="entry name" value="CAP_ED"/>
    <property type="match status" value="1"/>
</dbReference>
<comment type="caution">
    <text evidence="11">The sequence shown here is derived from an EMBL/GenBank/DDBJ whole genome shotgun (WGS) entry which is preliminary data.</text>
</comment>
<dbReference type="Pfam" id="PF00520">
    <property type="entry name" value="Ion_trans"/>
    <property type="match status" value="1"/>
</dbReference>
<dbReference type="OrthoDB" id="415683at2759"/>
<dbReference type="SUPFAM" id="SSF48403">
    <property type="entry name" value="Ankyrin repeat"/>
    <property type="match status" value="1"/>
</dbReference>
<feature type="transmembrane region" description="Helical" evidence="8">
    <location>
        <begin position="622"/>
        <end position="645"/>
    </location>
</feature>
<evidence type="ECO:0000256" key="7">
    <source>
        <dbReference type="SAM" id="MobiDB-lite"/>
    </source>
</evidence>
<evidence type="ECO:0000256" key="2">
    <source>
        <dbReference type="ARBA" id="ARBA00022448"/>
    </source>
</evidence>
<dbReference type="PROSITE" id="PS50042">
    <property type="entry name" value="CNMP_BINDING_3"/>
    <property type="match status" value="1"/>
</dbReference>
<accession>A0A1Q9CQ95</accession>